<organism evidence="8 9">
    <name type="scientific">Enhygromyxa salina</name>
    <dbReference type="NCBI Taxonomy" id="215803"/>
    <lineage>
        <taxon>Bacteria</taxon>
        <taxon>Pseudomonadati</taxon>
        <taxon>Myxococcota</taxon>
        <taxon>Polyangia</taxon>
        <taxon>Nannocystales</taxon>
        <taxon>Nannocystaceae</taxon>
        <taxon>Enhygromyxa</taxon>
    </lineage>
</organism>
<dbReference type="AlphaFoldDB" id="A0A2S9XC31"/>
<keyword evidence="2 5" id="KW-0808">Transferase</keyword>
<dbReference type="GO" id="GO:0003988">
    <property type="term" value="F:acetyl-CoA C-acyltransferase activity"/>
    <property type="evidence" value="ECO:0007669"/>
    <property type="project" value="UniProtKB-EC"/>
</dbReference>
<keyword evidence="3 5" id="KW-0012">Acyltransferase</keyword>
<reference evidence="8 9" key="1">
    <citation type="submission" date="2018-03" db="EMBL/GenBank/DDBJ databases">
        <title>Draft Genome Sequences of the Obligatory Marine Myxobacteria Enhygromyxa salina SWB007.</title>
        <authorList>
            <person name="Poehlein A."/>
            <person name="Moghaddam J.A."/>
            <person name="Harms H."/>
            <person name="Alanjari M."/>
            <person name="Koenig G.M."/>
            <person name="Daniel R."/>
            <person name="Schaeberle T.F."/>
        </authorList>
    </citation>
    <scope>NUCLEOTIDE SEQUENCE [LARGE SCALE GENOMIC DNA]</scope>
    <source>
        <strain evidence="8 9">SWB007</strain>
    </source>
</reference>
<evidence type="ECO:0000256" key="2">
    <source>
        <dbReference type="ARBA" id="ARBA00022679"/>
    </source>
</evidence>
<evidence type="ECO:0000256" key="1">
    <source>
        <dbReference type="ARBA" id="ARBA00010982"/>
    </source>
</evidence>
<dbReference type="InterPro" id="IPR020617">
    <property type="entry name" value="Thiolase_C"/>
</dbReference>
<dbReference type="PANTHER" id="PTHR18919">
    <property type="entry name" value="ACETYL-COA C-ACYLTRANSFERASE"/>
    <property type="match status" value="1"/>
</dbReference>
<dbReference type="Proteomes" id="UP000238823">
    <property type="component" value="Unassembled WGS sequence"/>
</dbReference>
<feature type="active site" description="Acyl-thioester intermediate" evidence="4">
    <location>
        <position position="91"/>
    </location>
</feature>
<dbReference type="Pfam" id="PF00108">
    <property type="entry name" value="Thiolase_N"/>
    <property type="match status" value="1"/>
</dbReference>
<feature type="domain" description="Thiolase N-terminal" evidence="6">
    <location>
        <begin position="16"/>
        <end position="266"/>
    </location>
</feature>
<feature type="domain" description="Thiolase C-terminal" evidence="7">
    <location>
        <begin position="280"/>
        <end position="395"/>
    </location>
</feature>
<proteinExistence type="inferred from homology"/>
<dbReference type="SUPFAM" id="SSF53901">
    <property type="entry name" value="Thiolase-like"/>
    <property type="match status" value="2"/>
</dbReference>
<evidence type="ECO:0000259" key="7">
    <source>
        <dbReference type="Pfam" id="PF02803"/>
    </source>
</evidence>
<dbReference type="InterPro" id="IPR016039">
    <property type="entry name" value="Thiolase-like"/>
</dbReference>
<dbReference type="PIRSF" id="PIRSF000429">
    <property type="entry name" value="Ac-CoA_Ac_transf"/>
    <property type="match status" value="1"/>
</dbReference>
<dbReference type="RefSeq" id="WP_106095033.1">
    <property type="nucleotide sequence ID" value="NZ_PVNL01000192.1"/>
</dbReference>
<evidence type="ECO:0000259" key="6">
    <source>
        <dbReference type="Pfam" id="PF00108"/>
    </source>
</evidence>
<gene>
    <name evidence="8" type="primary">bktB_3</name>
    <name evidence="8" type="ORF">ENSA7_83000</name>
</gene>
<accession>A0A2S9XC31</accession>
<comment type="caution">
    <text evidence="8">The sequence shown here is derived from an EMBL/GenBank/DDBJ whole genome shotgun (WGS) entry which is preliminary data.</text>
</comment>
<evidence type="ECO:0000256" key="3">
    <source>
        <dbReference type="ARBA" id="ARBA00023315"/>
    </source>
</evidence>
<dbReference type="OrthoDB" id="9764638at2"/>
<evidence type="ECO:0000256" key="4">
    <source>
        <dbReference type="PIRSR" id="PIRSR000429-1"/>
    </source>
</evidence>
<evidence type="ECO:0000313" key="9">
    <source>
        <dbReference type="Proteomes" id="UP000238823"/>
    </source>
</evidence>
<evidence type="ECO:0000313" key="8">
    <source>
        <dbReference type="EMBL" id="PRP90415.1"/>
    </source>
</evidence>
<dbReference type="InterPro" id="IPR020616">
    <property type="entry name" value="Thiolase_N"/>
</dbReference>
<evidence type="ECO:0000256" key="5">
    <source>
        <dbReference type="RuleBase" id="RU003557"/>
    </source>
</evidence>
<dbReference type="Gene3D" id="3.40.47.10">
    <property type="match status" value="2"/>
</dbReference>
<dbReference type="Pfam" id="PF02803">
    <property type="entry name" value="Thiolase_C"/>
    <property type="match status" value="1"/>
</dbReference>
<dbReference type="InterPro" id="IPR002155">
    <property type="entry name" value="Thiolase"/>
</dbReference>
<protein>
    <submittedName>
        <fullName evidence="8">Beta-ketothiolase BktB</fullName>
        <ecNumber evidence="8">2.3.1.16</ecNumber>
    </submittedName>
</protein>
<dbReference type="PANTHER" id="PTHR18919:SF107">
    <property type="entry name" value="ACETYL-COA ACETYLTRANSFERASE, CYTOSOLIC"/>
    <property type="match status" value="1"/>
</dbReference>
<sequence>MRFDKAFLPAGGYWSTPFSKWGGSFANLHPLKFAAEVARKALADRQVDPKELAELVVGWTIPSPNCFYASPWVAGLIGAEGVTGAIVSQACATSAAALAHAAARIETNDNEATLVLLADKTSNGPHLVYPNPLAPGGKPDAEDWVWDSFSRDPWAKNSMLETAENVAREAGITREQQDALTLHRHQQYQRAKDEGFHERYMVTPVEVNPSGRRVVATVEYDEGVFPTSAEGLAKLRPAIGEAGTVTFGSQTHPADGNAGLLVCSRERAAAWSHDGDPIQLLSYAQARVEKGYMAKAVVPAAKRALADAGLGIGDMAVIKTHNPFAVNDLYFAKHMEIEAESFNNFGSSLIFGHPQGPTGARLIAEGIEEARLLGGGHVLFAGCAAGDTAAAVVLKIPG</sequence>
<feature type="active site" description="Proton acceptor" evidence="4">
    <location>
        <position position="383"/>
    </location>
</feature>
<dbReference type="EC" id="2.3.1.16" evidence="8"/>
<name>A0A2S9XC31_9BACT</name>
<dbReference type="EMBL" id="PVNL01000192">
    <property type="protein sequence ID" value="PRP90415.1"/>
    <property type="molecule type" value="Genomic_DNA"/>
</dbReference>
<comment type="similarity">
    <text evidence="1 5">Belongs to the thiolase-like superfamily. Thiolase family.</text>
</comment>
<feature type="active site" description="Proton acceptor" evidence="4">
    <location>
        <position position="353"/>
    </location>
</feature>
<dbReference type="CDD" id="cd00751">
    <property type="entry name" value="thiolase"/>
    <property type="match status" value="1"/>
</dbReference>